<sequence>MAKLLGLDKIGKLFQIIKHNKGIINSVKTLFRTDELKIGVLIGEDKYGNKYYENNAYFVGRNRWVIYAEHVGLNYDASQVPPEWYGWLHYKTDLPPHHDPSRPKYEWMLDHEQNFSGTSKAYMPYTTTSPKIIPWKPPTSK</sequence>
<evidence type="ECO:0000256" key="2">
    <source>
        <dbReference type="RuleBase" id="RU363103"/>
    </source>
</evidence>
<reference evidence="3" key="1">
    <citation type="journal article" date="2020" name="G3 (Bethesda)">
        <title>High-Quality Assemblies for Three Invasive Social Wasps from the &lt;i&gt;Vespula&lt;/i&gt; Genus.</title>
        <authorList>
            <person name="Harrop T.W.R."/>
            <person name="Guhlin J."/>
            <person name="McLaughlin G.M."/>
            <person name="Permina E."/>
            <person name="Stockwell P."/>
            <person name="Gilligan J."/>
            <person name="Le Lec M.F."/>
            <person name="Gruber M.A.M."/>
            <person name="Quinn O."/>
            <person name="Lovegrove M."/>
            <person name="Duncan E.J."/>
            <person name="Remnant E.J."/>
            <person name="Van Eeckhoven J."/>
            <person name="Graham B."/>
            <person name="Knapp R.A."/>
            <person name="Langford K.W."/>
            <person name="Kronenberg Z."/>
            <person name="Press M.O."/>
            <person name="Eacker S.M."/>
            <person name="Wilson-Rankin E.E."/>
            <person name="Purcell J."/>
            <person name="Lester P.J."/>
            <person name="Dearden P.K."/>
        </authorList>
    </citation>
    <scope>NUCLEOTIDE SEQUENCE</scope>
    <source>
        <strain evidence="3">Marl-1</strain>
    </source>
</reference>
<comment type="function">
    <text evidence="2">Accessory subunit of the mitochondrial membrane respiratory chain NADH dehydrogenase (Complex I), that is believed not to be involved in catalysis. Complex I functions in the transfer of electrons from NADH to the respiratory chain. The immediate electron acceptor for the enzyme is believed to be ubiquinone.</text>
</comment>
<comment type="caution">
    <text evidence="3">The sequence shown here is derived from an EMBL/GenBank/DDBJ whole genome shotgun (WGS) entry which is preliminary data.</text>
</comment>
<evidence type="ECO:0000313" key="4">
    <source>
        <dbReference type="Proteomes" id="UP000614350"/>
    </source>
</evidence>
<comment type="subunit">
    <text evidence="2">Complex I is composed of 45 different subunits.</text>
</comment>
<keyword evidence="2" id="KW-0472">Membrane</keyword>
<keyword evidence="2" id="KW-0679">Respiratory chain</keyword>
<comment type="subcellular location">
    <subcellularLocation>
        <location evidence="2">Mitochondrion inner membrane</location>
        <topology evidence="2">Peripheral membrane protein</topology>
        <orientation evidence="2">Matrix side</orientation>
    </subcellularLocation>
</comment>
<dbReference type="Proteomes" id="UP000614350">
    <property type="component" value="Unassembled WGS sequence"/>
</dbReference>
<dbReference type="Pfam" id="PF05071">
    <property type="entry name" value="NDUFA12"/>
    <property type="match status" value="1"/>
</dbReference>
<keyword evidence="2" id="KW-0249">Electron transport</keyword>
<evidence type="ECO:0000313" key="3">
    <source>
        <dbReference type="EMBL" id="KAF7393159.1"/>
    </source>
</evidence>
<keyword evidence="2" id="KW-0813">Transport</keyword>
<comment type="similarity">
    <text evidence="1 2">Belongs to the complex I NDUFA12 subunit family.</text>
</comment>
<dbReference type="GO" id="GO:0005743">
    <property type="term" value="C:mitochondrial inner membrane"/>
    <property type="evidence" value="ECO:0007669"/>
    <property type="project" value="UniProtKB-SubCell"/>
</dbReference>
<accession>A0A834JRA0</accession>
<name>A0A834JRA0_VESVU</name>
<dbReference type="EMBL" id="JACSEA010000009">
    <property type="protein sequence ID" value="KAF7393159.1"/>
    <property type="molecule type" value="Genomic_DNA"/>
</dbReference>
<evidence type="ECO:0000256" key="1">
    <source>
        <dbReference type="ARBA" id="ARBA00007355"/>
    </source>
</evidence>
<dbReference type="PANTHER" id="PTHR12910:SF2">
    <property type="entry name" value="NADH DEHYDROGENASE [UBIQUINONE] 1 ALPHA SUBCOMPLEX SUBUNIT 12"/>
    <property type="match status" value="1"/>
</dbReference>
<gene>
    <name evidence="3" type="ORF">HZH66_008992</name>
</gene>
<dbReference type="PANTHER" id="PTHR12910">
    <property type="entry name" value="NADH-UBIQUINONE OXIDOREDUCTASE SUBUNIT B17.2"/>
    <property type="match status" value="1"/>
</dbReference>
<dbReference type="GO" id="GO:0045271">
    <property type="term" value="C:respiratory chain complex I"/>
    <property type="evidence" value="ECO:0007669"/>
    <property type="project" value="InterPro"/>
</dbReference>
<dbReference type="AlphaFoldDB" id="A0A834JRA0"/>
<organism evidence="3 4">
    <name type="scientific">Vespula vulgaris</name>
    <name type="common">Yellow jacket</name>
    <name type="synonym">Wasp</name>
    <dbReference type="NCBI Taxonomy" id="7454"/>
    <lineage>
        <taxon>Eukaryota</taxon>
        <taxon>Metazoa</taxon>
        <taxon>Ecdysozoa</taxon>
        <taxon>Arthropoda</taxon>
        <taxon>Hexapoda</taxon>
        <taxon>Insecta</taxon>
        <taxon>Pterygota</taxon>
        <taxon>Neoptera</taxon>
        <taxon>Endopterygota</taxon>
        <taxon>Hymenoptera</taxon>
        <taxon>Apocrita</taxon>
        <taxon>Aculeata</taxon>
        <taxon>Vespoidea</taxon>
        <taxon>Vespidae</taxon>
        <taxon>Vespinae</taxon>
        <taxon>Vespula</taxon>
    </lineage>
</organism>
<keyword evidence="2" id="KW-0999">Mitochondrion inner membrane</keyword>
<keyword evidence="4" id="KW-1185">Reference proteome</keyword>
<keyword evidence="2" id="KW-0496">Mitochondrion</keyword>
<protein>
    <recommendedName>
        <fullName evidence="2">NADH dehydrogenase [ubiquinone] 1 alpha subcomplex subunit 12</fullName>
    </recommendedName>
</protein>
<proteinExistence type="inferred from homology"/>
<dbReference type="GO" id="GO:0006979">
    <property type="term" value="P:response to oxidative stress"/>
    <property type="evidence" value="ECO:0007669"/>
    <property type="project" value="TreeGrafter"/>
</dbReference>
<dbReference type="InterPro" id="IPR007763">
    <property type="entry name" value="NDUFA12"/>
</dbReference>